<proteinExistence type="predicted"/>
<reference evidence="4 5" key="1">
    <citation type="submission" date="2006-10" db="EMBL/GenBank/DDBJ databases">
        <title>The Genome Sequence of Batrachochytrium dendrobatidis JEL423.</title>
        <authorList>
            <consortium name="The Broad Institute Genome Sequencing Platform"/>
            <person name="Birren B."/>
            <person name="Lander E."/>
            <person name="Galagan J."/>
            <person name="Cuomo C."/>
            <person name="Devon K."/>
            <person name="Jaffe D."/>
            <person name="Butler J."/>
            <person name="Alvarez P."/>
            <person name="Gnerre S."/>
            <person name="Grabherr M."/>
            <person name="Kleber M."/>
            <person name="Mauceli E."/>
            <person name="Brockman W."/>
            <person name="Young S."/>
            <person name="LaButti K."/>
            <person name="Sykes S."/>
            <person name="DeCaprio D."/>
            <person name="Crawford M."/>
            <person name="Koehrsen M."/>
            <person name="Engels R."/>
            <person name="Montgomery P."/>
            <person name="Pearson M."/>
            <person name="Howarth C."/>
            <person name="Larson L."/>
            <person name="White J."/>
            <person name="O'Leary S."/>
            <person name="Kodira C."/>
            <person name="Zeng Q."/>
            <person name="Yandava C."/>
            <person name="Alvarado L."/>
            <person name="Longcore J."/>
            <person name="James T."/>
        </authorList>
    </citation>
    <scope>NUCLEOTIDE SEQUENCE [LARGE SCALE GENOMIC DNA]</scope>
    <source>
        <strain evidence="4 5">JEL423</strain>
    </source>
</reference>
<evidence type="ECO:0000256" key="1">
    <source>
        <dbReference type="SAM" id="Coils"/>
    </source>
</evidence>
<feature type="region of interest" description="Disordered" evidence="2">
    <location>
        <begin position="24"/>
        <end position="64"/>
    </location>
</feature>
<dbReference type="Proteomes" id="UP000077115">
    <property type="component" value="Unassembled WGS sequence"/>
</dbReference>
<evidence type="ECO:0000313" key="5">
    <source>
        <dbReference type="Proteomes" id="UP000077115"/>
    </source>
</evidence>
<dbReference type="EMBL" id="AATT01000297">
    <property type="protein sequence ID" value="OAJ32774.1"/>
    <property type="molecule type" value="Genomic_DNA"/>
</dbReference>
<sequence length="279" mass="31041">MKLAVAVLSSILLACSVTIANPIDPSATTDVETSTSTVIPSAATSTESSTSSTPNPNGIGLDGLDPLPDSIKELLEKYAKLDHDRKQQRKICKLLKSRYEGQRKVVKRLEKKLETLEKKPQRKGGDPEHDEKIQKAELDLEAQYFEFGKFRKEFVECESKLGDLVEKEWEIDQQIVSLVFGATMNVATVAHQASLIKETPSAKNYLEKQSLKNKDLDQKSGGRRKHKDLESSDEESSDEESGSGSSRQKAPSNKRKGFSKLMDGLGSFFKRPKRDDPLN</sequence>
<feature type="compositionally biased region" description="Polar residues" evidence="2">
    <location>
        <begin position="26"/>
        <end position="39"/>
    </location>
</feature>
<feature type="signal peptide" evidence="3">
    <location>
        <begin position="1"/>
        <end position="20"/>
    </location>
</feature>
<reference evidence="4 5" key="2">
    <citation type="submission" date="2016-05" db="EMBL/GenBank/DDBJ databases">
        <title>Lineage-specific infection strategies underlie the spectrum of fungal disease in amphibians.</title>
        <authorList>
            <person name="Cuomo C.A."/>
            <person name="Farrer R.A."/>
            <person name="James T."/>
            <person name="Longcore J."/>
            <person name="Birren B."/>
        </authorList>
    </citation>
    <scope>NUCLEOTIDE SEQUENCE [LARGE SCALE GENOMIC DNA]</scope>
    <source>
        <strain evidence="4 5">JEL423</strain>
    </source>
</reference>
<keyword evidence="3" id="KW-0732">Signal</keyword>
<evidence type="ECO:0000313" key="4">
    <source>
        <dbReference type="EMBL" id="OAJ32774.1"/>
    </source>
</evidence>
<protein>
    <submittedName>
        <fullName evidence="4">Uncharacterized protein</fullName>
    </submittedName>
</protein>
<feature type="compositionally biased region" description="Low complexity" evidence="2">
    <location>
        <begin position="41"/>
        <end position="53"/>
    </location>
</feature>
<feature type="compositionally biased region" description="Basic and acidic residues" evidence="2">
    <location>
        <begin position="206"/>
        <end position="220"/>
    </location>
</feature>
<gene>
    <name evidence="4" type="ORF">BDEG_28654</name>
</gene>
<keyword evidence="1" id="KW-0175">Coiled coil</keyword>
<evidence type="ECO:0000256" key="2">
    <source>
        <dbReference type="SAM" id="MobiDB-lite"/>
    </source>
</evidence>
<feature type="chain" id="PRO_5008077197" evidence="3">
    <location>
        <begin position="21"/>
        <end position="279"/>
    </location>
</feature>
<accession>A0A177VZC2</accession>
<feature type="compositionally biased region" description="Acidic residues" evidence="2">
    <location>
        <begin position="231"/>
        <end position="241"/>
    </location>
</feature>
<dbReference type="VEuPathDB" id="FungiDB:BDEG_28654"/>
<evidence type="ECO:0000256" key="3">
    <source>
        <dbReference type="SAM" id="SignalP"/>
    </source>
</evidence>
<comment type="caution">
    <text evidence="4">The sequence shown here is derived from an EMBL/GenBank/DDBJ whole genome shotgun (WGS) entry which is preliminary data.</text>
</comment>
<feature type="coiled-coil region" evidence="1">
    <location>
        <begin position="71"/>
        <end position="119"/>
    </location>
</feature>
<dbReference type="PROSITE" id="PS51257">
    <property type="entry name" value="PROKAR_LIPOPROTEIN"/>
    <property type="match status" value="1"/>
</dbReference>
<dbReference type="AlphaFoldDB" id="A0A177VZC2"/>
<feature type="region of interest" description="Disordered" evidence="2">
    <location>
        <begin position="206"/>
        <end position="279"/>
    </location>
</feature>
<organism evidence="4 5">
    <name type="scientific">Batrachochytrium dendrobatidis (strain JEL423)</name>
    <dbReference type="NCBI Taxonomy" id="403673"/>
    <lineage>
        <taxon>Eukaryota</taxon>
        <taxon>Fungi</taxon>
        <taxon>Fungi incertae sedis</taxon>
        <taxon>Chytridiomycota</taxon>
        <taxon>Chytridiomycota incertae sedis</taxon>
        <taxon>Chytridiomycetes</taxon>
        <taxon>Rhizophydiales</taxon>
        <taxon>Rhizophydiales incertae sedis</taxon>
        <taxon>Batrachochytrium</taxon>
    </lineage>
</organism>
<name>A0A177VZC2_BATDL</name>